<accession>A0ABU3K803</accession>
<dbReference type="Pfam" id="PF11845">
    <property type="entry name" value="Tll0287-like"/>
    <property type="match status" value="1"/>
</dbReference>
<reference evidence="2 3" key="1">
    <citation type="journal article" date="2023" name="ISME J.">
        <title>Cultivation and genomic characterization of novel and ubiquitous marine nitrite-oxidizing bacteria from the Nitrospirales.</title>
        <authorList>
            <person name="Mueller A.J."/>
            <person name="Daebeler A."/>
            <person name="Herbold C.W."/>
            <person name="Kirkegaard R.H."/>
            <person name="Daims H."/>
        </authorList>
    </citation>
    <scope>NUCLEOTIDE SEQUENCE [LARGE SCALE GENOMIC DNA]</scope>
    <source>
        <strain evidence="2 3">EB</strain>
    </source>
</reference>
<proteinExistence type="predicted"/>
<dbReference type="InterPro" id="IPR021796">
    <property type="entry name" value="Tll0287-like_dom"/>
</dbReference>
<protein>
    <submittedName>
        <fullName evidence="2">DUF3365 domain-containing protein</fullName>
    </submittedName>
</protein>
<evidence type="ECO:0000313" key="3">
    <source>
        <dbReference type="Proteomes" id="UP001250932"/>
    </source>
</evidence>
<dbReference type="Proteomes" id="UP001250932">
    <property type="component" value="Unassembled WGS sequence"/>
</dbReference>
<name>A0ABU3K803_9BACT</name>
<evidence type="ECO:0000259" key="1">
    <source>
        <dbReference type="Pfam" id="PF11845"/>
    </source>
</evidence>
<comment type="caution">
    <text evidence="2">The sequence shown here is derived from an EMBL/GenBank/DDBJ whole genome shotgun (WGS) entry which is preliminary data.</text>
</comment>
<organism evidence="2 3">
    <name type="scientific">Candidatus Nitronereus thalassa</name>
    <dbReference type="NCBI Taxonomy" id="3020898"/>
    <lineage>
        <taxon>Bacteria</taxon>
        <taxon>Pseudomonadati</taxon>
        <taxon>Nitrospirota</taxon>
        <taxon>Nitrospiria</taxon>
        <taxon>Nitrospirales</taxon>
        <taxon>Nitrospiraceae</taxon>
        <taxon>Candidatus Nitronereus</taxon>
    </lineage>
</organism>
<gene>
    <name evidence="2" type="ORF">PPG34_09115</name>
</gene>
<feature type="domain" description="Tll0287-like" evidence="1">
    <location>
        <begin position="42"/>
        <end position="193"/>
    </location>
</feature>
<evidence type="ECO:0000313" key="2">
    <source>
        <dbReference type="EMBL" id="MDT7042513.1"/>
    </source>
</evidence>
<sequence>MKVARRFQILSIAVAIVLIGFNVSWPHEYSGDLKGIDPMIVAEYIHAVIESDRTLYAIHVVERMQDTGTAIASERWEAMNALPLPAQMLLLSGKRVQKMGVGLHYRLASLWPIYAKNGPKTDFEQQGLEAVVKDGSQPYTDIIEEGNTKFFVAIYADRAVSSACVNCHNTHILSPKRDQKLGDVMGGLIISFPVQ</sequence>
<dbReference type="RefSeq" id="WP_313832926.1">
    <property type="nucleotide sequence ID" value="NZ_JAQOUE010000001.1"/>
</dbReference>
<dbReference type="EMBL" id="JAQOUE010000001">
    <property type="protein sequence ID" value="MDT7042513.1"/>
    <property type="molecule type" value="Genomic_DNA"/>
</dbReference>
<keyword evidence="3" id="KW-1185">Reference proteome</keyword>